<dbReference type="GO" id="GO:0016887">
    <property type="term" value="F:ATP hydrolysis activity"/>
    <property type="evidence" value="ECO:0007669"/>
    <property type="project" value="InterPro"/>
</dbReference>
<proteinExistence type="predicted"/>
<dbReference type="InterPro" id="IPR003439">
    <property type="entry name" value="ABC_transporter-like_ATP-bd"/>
</dbReference>
<evidence type="ECO:0000259" key="1">
    <source>
        <dbReference type="PROSITE" id="PS50893"/>
    </source>
</evidence>
<dbReference type="CDD" id="cd03230">
    <property type="entry name" value="ABC_DR_subfamily_A"/>
    <property type="match status" value="1"/>
</dbReference>
<sequence>MRIMVGLLRSEGGTLTVYGESPSAGHAARIGYMPQLSALYQELSVRENVDFFARMYGMSDRRLRNRSVEEAVDQVGLLERIADPVLNLSGGMRQRVSLAIALVHRPALLLLDEPTVGLDPDLRAVFWVRFRRMAESGTTIMISSHTMDDAAHCDRLAFLRDGKVIALDTPMALRAATGRSDASLEDAFLYFLGRSAD</sequence>
<dbReference type="PROSITE" id="PS50893">
    <property type="entry name" value="ABC_TRANSPORTER_2"/>
    <property type="match status" value="1"/>
</dbReference>
<feature type="domain" description="ABC transporter" evidence="1">
    <location>
        <begin position="1"/>
        <end position="186"/>
    </location>
</feature>
<dbReference type="EMBL" id="CASHTH010001004">
    <property type="protein sequence ID" value="CAI8010022.1"/>
    <property type="molecule type" value="Genomic_DNA"/>
</dbReference>
<dbReference type="GO" id="GO:0005524">
    <property type="term" value="F:ATP binding"/>
    <property type="evidence" value="ECO:0007669"/>
    <property type="project" value="UniProtKB-KW"/>
</dbReference>
<dbReference type="SUPFAM" id="SSF52540">
    <property type="entry name" value="P-loop containing nucleoside triphosphate hydrolases"/>
    <property type="match status" value="1"/>
</dbReference>
<dbReference type="PANTHER" id="PTHR43038:SF3">
    <property type="entry name" value="ABC TRANSPORTER G FAMILY MEMBER 20 ISOFORM X1"/>
    <property type="match status" value="1"/>
</dbReference>
<organism evidence="2 3">
    <name type="scientific">Geodia barretti</name>
    <name type="common">Barrett's horny sponge</name>
    <dbReference type="NCBI Taxonomy" id="519541"/>
    <lineage>
        <taxon>Eukaryota</taxon>
        <taxon>Metazoa</taxon>
        <taxon>Porifera</taxon>
        <taxon>Demospongiae</taxon>
        <taxon>Heteroscleromorpha</taxon>
        <taxon>Tetractinellida</taxon>
        <taxon>Astrophorina</taxon>
        <taxon>Geodiidae</taxon>
        <taxon>Geodia</taxon>
    </lineage>
</organism>
<gene>
    <name evidence="2" type="ORF">GBAR_LOCUS6660</name>
</gene>
<dbReference type="AlphaFoldDB" id="A0AA35RH50"/>
<evidence type="ECO:0000313" key="2">
    <source>
        <dbReference type="EMBL" id="CAI8010022.1"/>
    </source>
</evidence>
<protein>
    <submittedName>
        <fullName evidence="2">Probable multidrug ABC transporter ATP-binding protein YbhF</fullName>
    </submittedName>
</protein>
<evidence type="ECO:0000313" key="3">
    <source>
        <dbReference type="Proteomes" id="UP001174909"/>
    </source>
</evidence>
<accession>A0AA35RH50</accession>
<comment type="caution">
    <text evidence="2">The sequence shown here is derived from an EMBL/GenBank/DDBJ whole genome shotgun (WGS) entry which is preliminary data.</text>
</comment>
<dbReference type="PANTHER" id="PTHR43038">
    <property type="entry name" value="ATP-BINDING CASSETTE, SUB-FAMILY H, MEMBER 1"/>
    <property type="match status" value="1"/>
</dbReference>
<dbReference type="Proteomes" id="UP001174909">
    <property type="component" value="Unassembled WGS sequence"/>
</dbReference>
<name>A0AA35RH50_GEOBA</name>
<keyword evidence="3" id="KW-1185">Reference proteome</keyword>
<reference evidence="2" key="1">
    <citation type="submission" date="2023-03" db="EMBL/GenBank/DDBJ databases">
        <authorList>
            <person name="Steffen K."/>
            <person name="Cardenas P."/>
        </authorList>
    </citation>
    <scope>NUCLEOTIDE SEQUENCE</scope>
</reference>
<keyword evidence="2" id="KW-0547">Nucleotide-binding</keyword>
<dbReference type="InterPro" id="IPR027417">
    <property type="entry name" value="P-loop_NTPase"/>
</dbReference>
<dbReference type="InterPro" id="IPR017871">
    <property type="entry name" value="ABC_transporter-like_CS"/>
</dbReference>
<dbReference type="Gene3D" id="3.40.50.300">
    <property type="entry name" value="P-loop containing nucleotide triphosphate hydrolases"/>
    <property type="match status" value="1"/>
</dbReference>
<keyword evidence="2" id="KW-0067">ATP-binding</keyword>
<dbReference type="PROSITE" id="PS00211">
    <property type="entry name" value="ABC_TRANSPORTER_1"/>
    <property type="match status" value="1"/>
</dbReference>
<dbReference type="Pfam" id="PF00005">
    <property type="entry name" value="ABC_tran"/>
    <property type="match status" value="1"/>
</dbReference>